<evidence type="ECO:0000256" key="14">
    <source>
        <dbReference type="ARBA" id="ARBA00023211"/>
    </source>
</evidence>
<keyword evidence="11" id="KW-0460">Magnesium</keyword>
<feature type="region of interest" description="Disordered" evidence="16">
    <location>
        <begin position="433"/>
        <end position="466"/>
    </location>
</feature>
<dbReference type="Pfam" id="PF02516">
    <property type="entry name" value="STT3"/>
    <property type="match status" value="1"/>
</dbReference>
<evidence type="ECO:0000256" key="5">
    <source>
        <dbReference type="ARBA" id="ARBA00010810"/>
    </source>
</evidence>
<feature type="transmembrane region" description="Helical" evidence="17">
    <location>
        <begin position="204"/>
        <end position="223"/>
    </location>
</feature>
<evidence type="ECO:0000256" key="2">
    <source>
        <dbReference type="ARBA" id="ARBA00001946"/>
    </source>
</evidence>
<dbReference type="Pfam" id="PF21436">
    <property type="entry name" value="STT3-PglB_core"/>
    <property type="match status" value="1"/>
</dbReference>
<evidence type="ECO:0000256" key="13">
    <source>
        <dbReference type="ARBA" id="ARBA00023136"/>
    </source>
</evidence>
<keyword evidence="13 17" id="KW-0472">Membrane</keyword>
<evidence type="ECO:0000256" key="6">
    <source>
        <dbReference type="ARBA" id="ARBA00012605"/>
    </source>
</evidence>
<feature type="transmembrane region" description="Helical" evidence="17">
    <location>
        <begin position="6"/>
        <end position="30"/>
    </location>
</feature>
<dbReference type="Gene3D" id="3.40.50.12610">
    <property type="match status" value="1"/>
</dbReference>
<comment type="cofactor">
    <cofactor evidence="2">
        <name>Mg(2+)</name>
        <dbReference type="ChEBI" id="CHEBI:18420"/>
    </cofactor>
</comment>
<dbReference type="PANTHER" id="PTHR13872">
    <property type="entry name" value="DOLICHYL-DIPHOSPHOOLIGOSACCHARIDE--PROTEIN GLYCOSYLTRANSFERASE SUBUNIT"/>
    <property type="match status" value="1"/>
</dbReference>
<dbReference type="EMBL" id="OU015569">
    <property type="protein sequence ID" value="CAG5094346.1"/>
    <property type="molecule type" value="Genomic_DNA"/>
</dbReference>
<comment type="subcellular location">
    <subcellularLocation>
        <location evidence="3">Endomembrane system</location>
        <topology evidence="3">Multi-pass membrane protein</topology>
    </subcellularLocation>
</comment>
<evidence type="ECO:0000256" key="7">
    <source>
        <dbReference type="ARBA" id="ARBA00022676"/>
    </source>
</evidence>
<dbReference type="PANTHER" id="PTHR13872:SF1">
    <property type="entry name" value="DOLICHYL-DIPHOSPHOOLIGOSACCHARIDE--PROTEIN GLYCOSYLTRANSFERASE SUBUNIT STT3B"/>
    <property type="match status" value="1"/>
</dbReference>
<dbReference type="InterPro" id="IPR003674">
    <property type="entry name" value="Oligo_trans_STT3"/>
</dbReference>
<keyword evidence="9 17" id="KW-0812">Transmembrane</keyword>
<evidence type="ECO:0000259" key="19">
    <source>
        <dbReference type="Pfam" id="PF21436"/>
    </source>
</evidence>
<comment type="catalytic activity">
    <reaction evidence="15">
        <text>a di-trans,poly-cis-dolichyl diphosphooligosaccharide + L-asparaginyl-[protein] = N(4)-(oligosaccharide-(1-&gt;4)-N-acetyl-beta-D-glucosaminyl-(1-&gt;4)-N-acetyl-beta-D-glucosaminyl)-L-asparaginyl-[protein] + a di-trans,poly-cis-dolichyl diphosphate + H(+)</text>
        <dbReference type="Rhea" id="RHEA:22980"/>
        <dbReference type="Rhea" id="RHEA-COMP:12804"/>
        <dbReference type="Rhea" id="RHEA-COMP:12805"/>
        <dbReference type="Rhea" id="RHEA-COMP:19506"/>
        <dbReference type="Rhea" id="RHEA-COMP:19509"/>
        <dbReference type="ChEBI" id="CHEBI:15378"/>
        <dbReference type="ChEBI" id="CHEBI:50347"/>
        <dbReference type="ChEBI" id="CHEBI:57497"/>
        <dbReference type="ChEBI" id="CHEBI:57570"/>
        <dbReference type="ChEBI" id="CHEBI:132529"/>
        <dbReference type="EC" id="2.4.99.18"/>
    </reaction>
</comment>
<proteinExistence type="inferred from homology"/>
<feature type="transmembrane region" description="Helical" evidence="17">
    <location>
        <begin position="262"/>
        <end position="279"/>
    </location>
</feature>
<evidence type="ECO:0000256" key="17">
    <source>
        <dbReference type="SAM" id="Phobius"/>
    </source>
</evidence>
<evidence type="ECO:0000256" key="15">
    <source>
        <dbReference type="ARBA" id="ARBA00048829"/>
    </source>
</evidence>
<feature type="domain" description="STT3/PglB/AglB core" evidence="19">
    <location>
        <begin position="547"/>
        <end position="604"/>
    </location>
</feature>
<feature type="transmembrane region" description="Helical" evidence="17">
    <location>
        <begin position="230"/>
        <end position="250"/>
    </location>
</feature>
<dbReference type="InterPro" id="IPR048307">
    <property type="entry name" value="STT3_N"/>
</dbReference>
<evidence type="ECO:0000256" key="12">
    <source>
        <dbReference type="ARBA" id="ARBA00022989"/>
    </source>
</evidence>
<dbReference type="InterPro" id="IPR048999">
    <property type="entry name" value="STT3-PglB_core"/>
</dbReference>
<name>A0ABN7S6Z8_OIKDI</name>
<feature type="transmembrane region" description="Helical" evidence="17">
    <location>
        <begin position="179"/>
        <end position="198"/>
    </location>
</feature>
<gene>
    <name evidence="20" type="ORF">OKIOD_LOCUS5030</name>
</gene>
<reference evidence="20 21" key="1">
    <citation type="submission" date="2021-04" db="EMBL/GenBank/DDBJ databases">
        <authorList>
            <person name="Bliznina A."/>
        </authorList>
    </citation>
    <scope>NUCLEOTIDE SEQUENCE [LARGE SCALE GENOMIC DNA]</scope>
</reference>
<evidence type="ECO:0000256" key="8">
    <source>
        <dbReference type="ARBA" id="ARBA00022679"/>
    </source>
</evidence>
<comment type="cofactor">
    <cofactor evidence="1">
        <name>Mn(2+)</name>
        <dbReference type="ChEBI" id="CHEBI:29035"/>
    </cofactor>
</comment>
<feature type="transmembrane region" description="Helical" evidence="17">
    <location>
        <begin position="291"/>
        <end position="315"/>
    </location>
</feature>
<dbReference type="Proteomes" id="UP001158576">
    <property type="component" value="Chromosome XSR"/>
</dbReference>
<keyword evidence="14" id="KW-0464">Manganese</keyword>
<evidence type="ECO:0000256" key="9">
    <source>
        <dbReference type="ARBA" id="ARBA00022692"/>
    </source>
</evidence>
<evidence type="ECO:0000256" key="1">
    <source>
        <dbReference type="ARBA" id="ARBA00001936"/>
    </source>
</evidence>
<keyword evidence="12 17" id="KW-1133">Transmembrane helix</keyword>
<evidence type="ECO:0000256" key="3">
    <source>
        <dbReference type="ARBA" id="ARBA00004127"/>
    </source>
</evidence>
<feature type="domain" description="Oligosaccharyl transferase STT3 N-terminal" evidence="18">
    <location>
        <begin position="11"/>
        <end position="411"/>
    </location>
</feature>
<evidence type="ECO:0000256" key="4">
    <source>
        <dbReference type="ARBA" id="ARBA00004922"/>
    </source>
</evidence>
<evidence type="ECO:0000313" key="21">
    <source>
        <dbReference type="Proteomes" id="UP001158576"/>
    </source>
</evidence>
<dbReference type="EC" id="2.4.99.18" evidence="6"/>
<comment type="pathway">
    <text evidence="4">Protein modification; protein glycosylation.</text>
</comment>
<feature type="transmembrane region" description="Helical" evidence="17">
    <location>
        <begin position="403"/>
        <end position="424"/>
    </location>
</feature>
<accession>A0ABN7S6Z8</accession>
<evidence type="ECO:0000256" key="11">
    <source>
        <dbReference type="ARBA" id="ARBA00022842"/>
    </source>
</evidence>
<keyword evidence="7" id="KW-0328">Glycosyltransferase</keyword>
<keyword evidence="21" id="KW-1185">Reference proteome</keyword>
<sequence length="774" mass="87838">MGESNAVGSLIVLVVLIGSCLIGFFSRLFAVIRYESIIHEMDPWFNYRATKKYVEMGAQNFINWFDSTAWYPLGRAVGPTVYPGLMYTAGTIHAILNGLGFTTDIQDVCVFTSPIFSMFSSTATFLLTQEVWNTKAGLVAAVFMSIIPGYTQRSVAGSFDNEGVAIFALQISFYCWLRAVRTGAVFWGVATAFCYWYMTSAWGGYVLIINMIALHTFVILLTGRYSEKVYSAYTSFYCIGQMMAMCIHFVNTQPVTTSEHMSAFGVFGLIQLFAFHSRLTKTVGAEGSRRFFQFVVVVILALGTVGLVLAVRLGYVAPFTGRFYSMYDTGYARKHIPIISSVSEHQPTGWERYPMDVHLLPVFAFAGIWYIFQNLNAQNLFLIVNGVCSCYFSGIMTRLMLTVAPIISVLAGIGFSVSIERLLLKLPPPEIPAPELTEKEKPAVEDGDEEDDDEIKEEKVEEKEEEKAATDRFGFLRNHPLPLKLLILATFGGFGSHYVHHSSMFTSLAYSSPSIMKYVKGPRGNQLLMDDWRESYYWLRQNTKEDAVIASWWDYGYQIAGFSNRTTVVDNNTWNNTHIAQVGRILASPEAKAWRLAKELDIDYFLIFFGGINGHSGDDINKFMWMIRIAQGVFPEDVKEKDFISNRGRYSPGKDDLTPTFRDSLMYKLSYHEFGTKHKIRNQKGEVYGYDQVRRVEIGHKNFNLKYFEEVYTTSKGLVRLYRLKTREELFGGFADTKKAIKTRRSKKIKKIKATTPEKLVQGKRTRAKAQFQL</sequence>
<feature type="compositionally biased region" description="Acidic residues" evidence="16">
    <location>
        <begin position="445"/>
        <end position="455"/>
    </location>
</feature>
<protein>
    <recommendedName>
        <fullName evidence="6">dolichyl-diphosphooligosaccharide--protein glycotransferase</fullName>
        <ecNumber evidence="6">2.4.99.18</ecNumber>
    </recommendedName>
</protein>
<keyword evidence="10" id="KW-0479">Metal-binding</keyword>
<feature type="compositionally biased region" description="Basic and acidic residues" evidence="16">
    <location>
        <begin position="456"/>
        <end position="466"/>
    </location>
</feature>
<comment type="similarity">
    <text evidence="5">Belongs to the STT3 family.</text>
</comment>
<evidence type="ECO:0000313" key="20">
    <source>
        <dbReference type="EMBL" id="CAG5094346.1"/>
    </source>
</evidence>
<evidence type="ECO:0000256" key="10">
    <source>
        <dbReference type="ARBA" id="ARBA00022723"/>
    </source>
</evidence>
<evidence type="ECO:0000256" key="16">
    <source>
        <dbReference type="SAM" id="MobiDB-lite"/>
    </source>
</evidence>
<organism evidence="20 21">
    <name type="scientific">Oikopleura dioica</name>
    <name type="common">Tunicate</name>
    <dbReference type="NCBI Taxonomy" id="34765"/>
    <lineage>
        <taxon>Eukaryota</taxon>
        <taxon>Metazoa</taxon>
        <taxon>Chordata</taxon>
        <taxon>Tunicata</taxon>
        <taxon>Appendicularia</taxon>
        <taxon>Copelata</taxon>
        <taxon>Oikopleuridae</taxon>
        <taxon>Oikopleura</taxon>
    </lineage>
</organism>
<evidence type="ECO:0000259" key="18">
    <source>
        <dbReference type="Pfam" id="PF02516"/>
    </source>
</evidence>
<keyword evidence="8" id="KW-0808">Transferase</keyword>